<dbReference type="InterPro" id="IPR029058">
    <property type="entry name" value="AB_hydrolase_fold"/>
</dbReference>
<evidence type="ECO:0000259" key="4">
    <source>
        <dbReference type="Pfam" id="PF00135"/>
    </source>
</evidence>
<feature type="domain" description="Carboxylesterase type B" evidence="4">
    <location>
        <begin position="202"/>
        <end position="672"/>
    </location>
</feature>
<keyword evidence="1" id="KW-0325">Glycoprotein</keyword>
<keyword evidence="3" id="KW-1133">Transmembrane helix</keyword>
<dbReference type="Pfam" id="PF00135">
    <property type="entry name" value="COesterase"/>
    <property type="match status" value="1"/>
</dbReference>
<reference evidence="5 6" key="1">
    <citation type="submission" date="2024-04" db="EMBL/GenBank/DDBJ databases">
        <authorList>
            <person name="Rising A."/>
            <person name="Reimegard J."/>
            <person name="Sonavane S."/>
            <person name="Akerstrom W."/>
            <person name="Nylinder S."/>
            <person name="Hedman E."/>
            <person name="Kallberg Y."/>
        </authorList>
    </citation>
    <scope>NUCLEOTIDE SEQUENCE [LARGE SCALE GENOMIC DNA]</scope>
</reference>
<evidence type="ECO:0000256" key="1">
    <source>
        <dbReference type="ARBA" id="ARBA00023180"/>
    </source>
</evidence>
<proteinExistence type="predicted"/>
<dbReference type="PANTHER" id="PTHR11559">
    <property type="entry name" value="CARBOXYLESTERASE"/>
    <property type="match status" value="1"/>
</dbReference>
<keyword evidence="3" id="KW-0812">Transmembrane</keyword>
<feature type="compositionally biased region" description="Basic and acidic residues" evidence="2">
    <location>
        <begin position="109"/>
        <end position="128"/>
    </location>
</feature>
<dbReference type="Gene3D" id="3.40.50.1820">
    <property type="entry name" value="alpha/beta hydrolase"/>
    <property type="match status" value="1"/>
</dbReference>
<dbReference type="EMBL" id="CAXIEN010000527">
    <property type="protein sequence ID" value="CAL1299970.1"/>
    <property type="molecule type" value="Genomic_DNA"/>
</dbReference>
<keyword evidence="3" id="KW-0472">Membrane</keyword>
<dbReference type="InterPro" id="IPR019819">
    <property type="entry name" value="Carboxylesterase_B_CS"/>
</dbReference>
<evidence type="ECO:0000256" key="3">
    <source>
        <dbReference type="SAM" id="Phobius"/>
    </source>
</evidence>
<feature type="region of interest" description="Disordered" evidence="2">
    <location>
        <begin position="1"/>
        <end position="75"/>
    </location>
</feature>
<comment type="caution">
    <text evidence="5">The sequence shown here is derived from an EMBL/GenBank/DDBJ whole genome shotgun (WGS) entry which is preliminary data.</text>
</comment>
<dbReference type="Proteomes" id="UP001497382">
    <property type="component" value="Unassembled WGS sequence"/>
</dbReference>
<evidence type="ECO:0000313" key="5">
    <source>
        <dbReference type="EMBL" id="CAL1299970.1"/>
    </source>
</evidence>
<name>A0AAV2BW43_9ARAC</name>
<dbReference type="InterPro" id="IPR050309">
    <property type="entry name" value="Type-B_Carboxylest/Lipase"/>
</dbReference>
<sequence>MTAELEEQEKKGEKEVEIEKTPSPKEEEAPQNGKGDVKKEEKEEEAEEKPPKEEEEKAPETDGEAEKQDDEIVVVPKKKAPSFFQKFFGGRKKATKQDVEAGTELLSKDGKAAEIKPEEDGKNEKNDSGTDVTVAITDDTDAAGEDGKASKVREMDQKRIYWKRVAISLICILVVLILVSVVSIITGSDHSTRGPLGDPLAITDCGPVKGYKENGIYVFKGIPYALPPVGDLRWKPPMQPSSFNDCWTGTYEAYNTSAICFQKSIPGHDLEMSEDCLYLDIITPSLSPPVLRPVVVYIPGSHPLKGYTSEDINWRPTTAIADEKDVTFVTINYRTNAFGFLVLDMLTNRMRPPTSGNYGIMDMVTALKWVQTNIRNFGGDPRKVTVLAHGGAATAGLALLSSKMSAKKEESLFSQMWLTGPSARFNNKTLEQISADNSGILKKLNCDSLSCLQNKTSEEILAAIPGFWWSDWSTDLPSSEEEQQPTMVVVDGNLLYNTPYHMWQEGDIQQVPVVIGSVAQESGSSKVLHDLEKWSWSDFSDYVSEKLEVISDNATVSSLQFYVQNSSTPLQQFHTMVSDIRTICPIERLTDALGDALQKDSYWYLVDYKPSEPVQFSNESASVKLSVHGLDIAAIFGLLDKYIKPMAAQDVTFQKNLQDLFYSFVHKGRPELKGEILMPSKFINLIGESVRSRMTPYENCHLWNNDVFYPEYAKMN</sequence>
<organism evidence="5 6">
    <name type="scientific">Larinioides sclopetarius</name>
    <dbReference type="NCBI Taxonomy" id="280406"/>
    <lineage>
        <taxon>Eukaryota</taxon>
        <taxon>Metazoa</taxon>
        <taxon>Ecdysozoa</taxon>
        <taxon>Arthropoda</taxon>
        <taxon>Chelicerata</taxon>
        <taxon>Arachnida</taxon>
        <taxon>Araneae</taxon>
        <taxon>Araneomorphae</taxon>
        <taxon>Entelegynae</taxon>
        <taxon>Araneoidea</taxon>
        <taxon>Araneidae</taxon>
        <taxon>Larinioides</taxon>
    </lineage>
</organism>
<feature type="compositionally biased region" description="Basic and acidic residues" evidence="2">
    <location>
        <begin position="48"/>
        <end position="66"/>
    </location>
</feature>
<dbReference type="PROSITE" id="PS00941">
    <property type="entry name" value="CARBOXYLESTERASE_B_2"/>
    <property type="match status" value="1"/>
</dbReference>
<gene>
    <name evidence="5" type="ORF">LARSCL_LOCUS21665</name>
</gene>
<evidence type="ECO:0000256" key="2">
    <source>
        <dbReference type="SAM" id="MobiDB-lite"/>
    </source>
</evidence>
<dbReference type="InterPro" id="IPR002018">
    <property type="entry name" value="CarbesteraseB"/>
</dbReference>
<evidence type="ECO:0000313" key="6">
    <source>
        <dbReference type="Proteomes" id="UP001497382"/>
    </source>
</evidence>
<feature type="compositionally biased region" description="Basic and acidic residues" evidence="2">
    <location>
        <begin position="8"/>
        <end position="28"/>
    </location>
</feature>
<dbReference type="AlphaFoldDB" id="A0AAV2BW43"/>
<accession>A0AAV2BW43</accession>
<feature type="transmembrane region" description="Helical" evidence="3">
    <location>
        <begin position="165"/>
        <end position="185"/>
    </location>
</feature>
<keyword evidence="6" id="KW-1185">Reference proteome</keyword>
<feature type="region of interest" description="Disordered" evidence="2">
    <location>
        <begin position="109"/>
        <end position="150"/>
    </location>
</feature>
<dbReference type="SUPFAM" id="SSF53474">
    <property type="entry name" value="alpha/beta-Hydrolases"/>
    <property type="match status" value="1"/>
</dbReference>
<protein>
    <recommendedName>
        <fullName evidence="4">Carboxylesterase type B domain-containing protein</fullName>
    </recommendedName>
</protein>